<evidence type="ECO:0000256" key="1">
    <source>
        <dbReference type="SAM" id="MobiDB-lite"/>
    </source>
</evidence>
<keyword evidence="2" id="KW-0732">Signal</keyword>
<dbReference type="Proteomes" id="UP000187891">
    <property type="component" value="Unassembled WGS sequence"/>
</dbReference>
<dbReference type="EMBL" id="FMUE01000020">
    <property type="protein sequence ID" value="SCX35384.1"/>
    <property type="molecule type" value="Genomic_DNA"/>
</dbReference>
<name>A0A1R3U292_9HYPH</name>
<evidence type="ECO:0000313" key="3">
    <source>
        <dbReference type="EMBL" id="SCX35384.1"/>
    </source>
</evidence>
<sequence length="182" mass="18583">MLRSIGRLVAVTAILLPVALHVADAGSEALTGAGGVGGSGGSGANANGGKGTSNGTPGCGGGTNPAPDGRFYIPGTSQECNPGDADRKKAEVNANWENCLKAITVQLSTADLLDRLDTFREHLSTQDQQQLDQALPRSSNGGIAQCADVDTSRASCENGAYMRALRSTGLLPVFVSTICPRP</sequence>
<feature type="region of interest" description="Disordered" evidence="1">
    <location>
        <begin position="37"/>
        <end position="86"/>
    </location>
</feature>
<accession>A0A1R3U292</accession>
<protein>
    <recommendedName>
        <fullName evidence="5">Secreted protein</fullName>
    </recommendedName>
</protein>
<gene>
    <name evidence="3" type="ORF">DSM25559_4943</name>
</gene>
<proteinExistence type="predicted"/>
<feature type="compositionally biased region" description="Gly residues" evidence="1">
    <location>
        <begin position="37"/>
        <end position="63"/>
    </location>
</feature>
<dbReference type="AlphaFoldDB" id="A0A1R3U292"/>
<evidence type="ECO:0000256" key="2">
    <source>
        <dbReference type="SAM" id="SignalP"/>
    </source>
</evidence>
<organism evidence="3 4">
    <name type="scientific">Agrobacterium rosae</name>
    <dbReference type="NCBI Taxonomy" id="1972867"/>
    <lineage>
        <taxon>Bacteria</taxon>
        <taxon>Pseudomonadati</taxon>
        <taxon>Pseudomonadota</taxon>
        <taxon>Alphaproteobacteria</taxon>
        <taxon>Hyphomicrobiales</taxon>
        <taxon>Rhizobiaceae</taxon>
        <taxon>Rhizobium/Agrobacterium group</taxon>
        <taxon>Agrobacterium</taxon>
    </lineage>
</organism>
<feature type="signal peptide" evidence="2">
    <location>
        <begin position="1"/>
        <end position="22"/>
    </location>
</feature>
<reference evidence="4" key="1">
    <citation type="submission" date="2016-10" db="EMBL/GenBank/DDBJ databases">
        <authorList>
            <person name="Wibberg D."/>
        </authorList>
    </citation>
    <scope>NUCLEOTIDE SEQUENCE [LARGE SCALE GENOMIC DNA]</scope>
</reference>
<evidence type="ECO:0008006" key="5">
    <source>
        <dbReference type="Google" id="ProtNLM"/>
    </source>
</evidence>
<feature type="chain" id="PRO_5012028854" description="Secreted protein" evidence="2">
    <location>
        <begin position="23"/>
        <end position="182"/>
    </location>
</feature>
<evidence type="ECO:0000313" key="4">
    <source>
        <dbReference type="Proteomes" id="UP000187891"/>
    </source>
</evidence>